<dbReference type="PIRSF" id="PIRSF016493">
    <property type="entry name" value="Glycyl_aminpptds"/>
    <property type="match status" value="1"/>
</dbReference>
<dbReference type="RefSeq" id="WP_247976760.1">
    <property type="nucleotide sequence ID" value="NZ_CP095848.1"/>
</dbReference>
<accession>A0ABY4JD85</accession>
<evidence type="ECO:0000313" key="4">
    <source>
        <dbReference type="Proteomes" id="UP000829647"/>
    </source>
</evidence>
<dbReference type="EMBL" id="CP095848">
    <property type="protein sequence ID" value="UPL50797.1"/>
    <property type="molecule type" value="Genomic_DNA"/>
</dbReference>
<dbReference type="SUPFAM" id="SSF55486">
    <property type="entry name" value="Metalloproteases ('zincins'), catalytic domain"/>
    <property type="match status" value="1"/>
</dbReference>
<sequence length="602" mass="66966">MLLHLARPLAVAALGLLLSQASSAAVAAPTLRYTLSMPAPQTHYFEVEMKLDGFNKAFTDVKMPVWAPGSYLVREFAKNVEGFEATAGTEKLRVEKVTKNTWRIYHPKAKNFAVRYRVYAFELSVRTSFIDAAHGYLNGTSVFMYPAEEKQLPSTLEVKPAAGWSQVSTSLKPAGGTFTYRAANYDELADSPIEIGNQKIYTFTANGTPHTVAMFGDPKVDTARLTRDMQRVCEQAQKVVGQNPLDRYVFIVHNIDRGTGGLEHLFSTTLSVSRNAYSSEAGWKGFLGLVAHEYFHLWNVKRIRPVALGPFNYDQENYTRMLWVSEGGTEYFSNLIVQRAGFVSPDEYLGDLSNGINRVENTPGNRQQSAAESSFDAWIKYYRPNENSSNTGISYYDKGEVIGAVLDLMIINETKGQKNLDDVMRYLYDQYYKKLGRGFTDEEYQDAVAKVAGRRFDDFFRRHVYGVETLPYEQALGYAGLQLRVAPAAATEASLGASVSPAGGKQTVTSVVREGSAWQGGLSVGDEILAVDGARVTDDVNRLLANRAPGSEVKLLVNRDGLVKEISFPLLANPLRRYRIERQASPTPEQQVVLAKWLPVQK</sequence>
<feature type="chain" id="PRO_5047311847" evidence="1">
    <location>
        <begin position="25"/>
        <end position="602"/>
    </location>
</feature>
<dbReference type="Gene3D" id="2.60.40.3650">
    <property type="match status" value="1"/>
</dbReference>
<dbReference type="InterPro" id="IPR027268">
    <property type="entry name" value="Peptidase_M4/M1_CTD_sf"/>
</dbReference>
<evidence type="ECO:0000259" key="2">
    <source>
        <dbReference type="PROSITE" id="PS50106"/>
    </source>
</evidence>
<dbReference type="SMART" id="SM00228">
    <property type="entry name" value="PDZ"/>
    <property type="match status" value="1"/>
</dbReference>
<keyword evidence="1" id="KW-0732">Signal</keyword>
<dbReference type="PROSITE" id="PS50106">
    <property type="entry name" value="PDZ"/>
    <property type="match status" value="1"/>
</dbReference>
<reference evidence="3 4" key="1">
    <citation type="submission" date="2022-04" db="EMBL/GenBank/DDBJ databases">
        <title>Hymenobacter sp. isolated from the air.</title>
        <authorList>
            <person name="Won M."/>
            <person name="Lee C.-M."/>
            <person name="Woen H.-Y."/>
            <person name="Kwon S.-W."/>
        </authorList>
    </citation>
    <scope>NUCLEOTIDE SEQUENCE [LARGE SCALE GENOMIC DNA]</scope>
    <source>
        <strain evidence="4">5516 S-25</strain>
    </source>
</reference>
<dbReference type="InterPro" id="IPR001478">
    <property type="entry name" value="PDZ"/>
</dbReference>
<gene>
    <name evidence="3" type="ORF">MWH26_07805</name>
</gene>
<feature type="signal peptide" evidence="1">
    <location>
        <begin position="1"/>
        <end position="24"/>
    </location>
</feature>
<feature type="domain" description="PDZ" evidence="2">
    <location>
        <begin position="484"/>
        <end position="561"/>
    </location>
</feature>
<organism evidence="3 4">
    <name type="scientific">Hymenobacter sublimis</name>
    <dbReference type="NCBI Taxonomy" id="2933777"/>
    <lineage>
        <taxon>Bacteria</taxon>
        <taxon>Pseudomonadati</taxon>
        <taxon>Bacteroidota</taxon>
        <taxon>Cytophagia</taxon>
        <taxon>Cytophagales</taxon>
        <taxon>Hymenobacteraceae</taxon>
        <taxon>Hymenobacter</taxon>
    </lineage>
</organism>
<evidence type="ECO:0000313" key="3">
    <source>
        <dbReference type="EMBL" id="UPL50797.1"/>
    </source>
</evidence>
<evidence type="ECO:0000256" key="1">
    <source>
        <dbReference type="SAM" id="SignalP"/>
    </source>
</evidence>
<dbReference type="Pfam" id="PF13180">
    <property type="entry name" value="PDZ_2"/>
    <property type="match status" value="1"/>
</dbReference>
<dbReference type="InterPro" id="IPR036034">
    <property type="entry name" value="PDZ_sf"/>
</dbReference>
<dbReference type="Gene3D" id="2.30.42.10">
    <property type="match status" value="1"/>
</dbReference>
<dbReference type="Gene3D" id="1.10.390.10">
    <property type="entry name" value="Neutral Protease Domain 2"/>
    <property type="match status" value="1"/>
</dbReference>
<dbReference type="SUPFAM" id="SSF50156">
    <property type="entry name" value="PDZ domain-like"/>
    <property type="match status" value="1"/>
</dbReference>
<proteinExistence type="predicted"/>
<dbReference type="InterPro" id="IPR007963">
    <property type="entry name" value="Peptidase_M61_catalytic"/>
</dbReference>
<dbReference type="InterPro" id="IPR024191">
    <property type="entry name" value="Peptidase_M61"/>
</dbReference>
<dbReference type="InterPro" id="IPR040756">
    <property type="entry name" value="Peptidase_M61_N"/>
</dbReference>
<dbReference type="Pfam" id="PF17899">
    <property type="entry name" value="Peptidase_M61_N"/>
    <property type="match status" value="1"/>
</dbReference>
<keyword evidence="4" id="KW-1185">Reference proteome</keyword>
<dbReference type="Pfam" id="PF05299">
    <property type="entry name" value="Peptidase_M61"/>
    <property type="match status" value="1"/>
</dbReference>
<protein>
    <submittedName>
        <fullName evidence="3">PDZ domain-containing protein</fullName>
    </submittedName>
</protein>
<dbReference type="Proteomes" id="UP000829647">
    <property type="component" value="Chromosome"/>
</dbReference>
<name>A0ABY4JD85_9BACT</name>